<feature type="region of interest" description="Disordered" evidence="1">
    <location>
        <begin position="36"/>
        <end position="104"/>
    </location>
</feature>
<evidence type="ECO:0000313" key="3">
    <source>
        <dbReference type="Proteomes" id="UP000827284"/>
    </source>
</evidence>
<comment type="caution">
    <text evidence="2">The sequence shown here is derived from an EMBL/GenBank/DDBJ whole genome shotgun (WGS) entry which is preliminary data.</text>
</comment>
<keyword evidence="3" id="KW-1185">Reference proteome</keyword>
<feature type="compositionally biased region" description="Low complexity" evidence="1">
    <location>
        <begin position="180"/>
        <end position="219"/>
    </location>
</feature>
<feature type="compositionally biased region" description="Polar residues" evidence="1">
    <location>
        <begin position="55"/>
        <end position="70"/>
    </location>
</feature>
<dbReference type="AlphaFoldDB" id="A0A9P3HG67"/>
<dbReference type="OrthoDB" id="5569779at2759"/>
<feature type="region of interest" description="Disordered" evidence="1">
    <location>
        <begin position="238"/>
        <end position="263"/>
    </location>
</feature>
<feature type="region of interest" description="Disordered" evidence="1">
    <location>
        <begin position="177"/>
        <end position="219"/>
    </location>
</feature>
<name>A0A9P3HG67_9FUNG</name>
<feature type="compositionally biased region" description="Low complexity" evidence="1">
    <location>
        <begin position="311"/>
        <end position="379"/>
    </location>
</feature>
<dbReference type="EMBL" id="BQFW01000011">
    <property type="protein sequence ID" value="GJJ75988.1"/>
    <property type="molecule type" value="Genomic_DNA"/>
</dbReference>
<sequence length="503" mass="52534">MDMDVDNLETAFLKSWGEVLRRNDPFLWSLALETSSALPTSPSPSSPSSSLSTPVHTNGLHSSATYTPSDPNHRMLLSQAPLSSQSSSTTLRVKESSSKLAPQAHRRQSFCQSLLNPHEAHALDWLKCLILTEDYSVNASEKKSHLVLSLAKNHPLGATQTQDFGPVGQVISRRAGTVHANPSAPISSSGSTSSTSAGNNTPSAAASSTTSTTTSTTSTIAGGALSEAVHVGIGAGYRPRQQMTGSGTLDSSVQPSSAVSDSAAKVPLTPGAVHASDAVAATAAVSDATHTREASLTNVNPATPSPHQPTTVVPISGSGSISSNASVTSSPTTNSTTTATAEATATSTTPSSNSATGPTPVPTTTATANTENSASTSHTKTLPFLPSFTTPIVLPALETVIPMAQRQLIRSKDATVAFFYRTFSPTYRISRLYIDSWSNGGQKRGLNRIQKAFVEGHAFTLVKGATLHMKDVWRQVAEAYKIKSANARAEKARRISKSAKGKK</sequence>
<feature type="region of interest" description="Disordered" evidence="1">
    <location>
        <begin position="291"/>
        <end position="381"/>
    </location>
</feature>
<protein>
    <submittedName>
        <fullName evidence="2">Uncharacterized protein</fullName>
    </submittedName>
</protein>
<evidence type="ECO:0000256" key="1">
    <source>
        <dbReference type="SAM" id="MobiDB-lite"/>
    </source>
</evidence>
<organism evidence="2 3">
    <name type="scientific">Entomortierella parvispora</name>
    <dbReference type="NCBI Taxonomy" id="205924"/>
    <lineage>
        <taxon>Eukaryota</taxon>
        <taxon>Fungi</taxon>
        <taxon>Fungi incertae sedis</taxon>
        <taxon>Mucoromycota</taxon>
        <taxon>Mortierellomycotina</taxon>
        <taxon>Mortierellomycetes</taxon>
        <taxon>Mortierellales</taxon>
        <taxon>Mortierellaceae</taxon>
        <taxon>Entomortierella</taxon>
    </lineage>
</organism>
<reference evidence="2" key="2">
    <citation type="journal article" date="2022" name="Microbiol. Resour. Announc.">
        <title>Whole-Genome Sequence of Entomortierella parvispora E1425, a Mucoromycotan Fungus Associated with Burkholderiaceae-Related Endosymbiotic Bacteria.</title>
        <authorList>
            <person name="Herlambang A."/>
            <person name="Guo Y."/>
            <person name="Takashima Y."/>
            <person name="Narisawa K."/>
            <person name="Ohta H."/>
            <person name="Nishizawa T."/>
        </authorList>
    </citation>
    <scope>NUCLEOTIDE SEQUENCE</scope>
    <source>
        <strain evidence="2">E1425</strain>
    </source>
</reference>
<gene>
    <name evidence="2" type="ORF">EMPS_08346</name>
</gene>
<dbReference type="Proteomes" id="UP000827284">
    <property type="component" value="Unassembled WGS sequence"/>
</dbReference>
<feature type="compositionally biased region" description="Low complexity" evidence="1">
    <location>
        <begin position="250"/>
        <end position="263"/>
    </location>
</feature>
<reference evidence="2" key="1">
    <citation type="submission" date="2021-11" db="EMBL/GenBank/DDBJ databases">
        <authorList>
            <person name="Herlambang A."/>
            <person name="Guo Y."/>
            <person name="Takashima Y."/>
            <person name="Nishizawa T."/>
        </authorList>
    </citation>
    <scope>NUCLEOTIDE SEQUENCE</scope>
    <source>
        <strain evidence="2">E1425</strain>
    </source>
</reference>
<proteinExistence type="predicted"/>
<evidence type="ECO:0000313" key="2">
    <source>
        <dbReference type="EMBL" id="GJJ75988.1"/>
    </source>
</evidence>
<accession>A0A9P3HG67</accession>
<feature type="compositionally biased region" description="Low complexity" evidence="1">
    <location>
        <begin position="76"/>
        <end position="91"/>
    </location>
</feature>